<dbReference type="EMBL" id="JBHMBK010000021">
    <property type="protein sequence ID" value="MFB9687704.1"/>
    <property type="molecule type" value="Genomic_DNA"/>
</dbReference>
<sequence>MSIKWDLDWNGERVGFLVEEAAFNGLQQGAEHLLQASRARVPLEEGTLERSGVASSDRESLTAAVSYDTVYACRQHEELTWRHAPGRTAKYLEGPANEEAETIGEIIAAAIRRRTA</sequence>
<proteinExistence type="predicted"/>
<dbReference type="RefSeq" id="WP_378198509.1">
    <property type="nucleotide sequence ID" value="NZ_JBHMBK010000021.1"/>
</dbReference>
<organism evidence="1 2">
    <name type="scientific">Amycolatopsis plumensis</name>
    <dbReference type="NCBI Taxonomy" id="236508"/>
    <lineage>
        <taxon>Bacteria</taxon>
        <taxon>Bacillati</taxon>
        <taxon>Actinomycetota</taxon>
        <taxon>Actinomycetes</taxon>
        <taxon>Pseudonocardiales</taxon>
        <taxon>Pseudonocardiaceae</taxon>
        <taxon>Amycolatopsis</taxon>
    </lineage>
</organism>
<evidence type="ECO:0000313" key="1">
    <source>
        <dbReference type="EMBL" id="MFB9687704.1"/>
    </source>
</evidence>
<protein>
    <submittedName>
        <fullName evidence="1">Uncharacterized protein</fullName>
    </submittedName>
</protein>
<reference evidence="1 2" key="1">
    <citation type="submission" date="2024-09" db="EMBL/GenBank/DDBJ databases">
        <authorList>
            <person name="Sun Q."/>
            <person name="Mori K."/>
        </authorList>
    </citation>
    <scope>NUCLEOTIDE SEQUENCE [LARGE SCALE GENOMIC DNA]</scope>
    <source>
        <strain evidence="1 2">JCM 13852</strain>
    </source>
</reference>
<name>A0ABV5U8H6_9PSEU</name>
<comment type="caution">
    <text evidence="1">The sequence shown here is derived from an EMBL/GenBank/DDBJ whole genome shotgun (WGS) entry which is preliminary data.</text>
</comment>
<accession>A0ABV5U8H6</accession>
<gene>
    <name evidence="1" type="ORF">ACFFTO_26290</name>
</gene>
<evidence type="ECO:0000313" key="2">
    <source>
        <dbReference type="Proteomes" id="UP001589535"/>
    </source>
</evidence>
<dbReference type="Proteomes" id="UP001589535">
    <property type="component" value="Unassembled WGS sequence"/>
</dbReference>
<keyword evidence="2" id="KW-1185">Reference proteome</keyword>